<protein>
    <recommendedName>
        <fullName evidence="5">HAUS augmin-like complex subunit 3 N-terminal domain-containing protein</fullName>
    </recommendedName>
</protein>
<dbReference type="Proteomes" id="UP000250275">
    <property type="component" value="Unassembled WGS sequence"/>
</dbReference>
<evidence type="ECO:0008006" key="5">
    <source>
        <dbReference type="Google" id="ProtNLM"/>
    </source>
</evidence>
<keyword evidence="4" id="KW-1185">Reference proteome</keyword>
<evidence type="ECO:0000256" key="2">
    <source>
        <dbReference type="SAM" id="SignalP"/>
    </source>
</evidence>
<dbReference type="EMBL" id="KQ767242">
    <property type="protein sequence ID" value="OAD53476.1"/>
    <property type="molecule type" value="Genomic_DNA"/>
</dbReference>
<reference evidence="3 4" key="1">
    <citation type="submission" date="2015-07" db="EMBL/GenBank/DDBJ databases">
        <title>The genome of Eufriesea mexicana.</title>
        <authorList>
            <person name="Pan H."/>
            <person name="Kapheim K."/>
        </authorList>
    </citation>
    <scope>NUCLEOTIDE SEQUENCE [LARGE SCALE GENOMIC DNA]</scope>
    <source>
        <strain evidence="3">0111107269</strain>
        <tissue evidence="3">Whole body</tissue>
    </source>
</reference>
<dbReference type="OrthoDB" id="2159690at2759"/>
<keyword evidence="1" id="KW-0175">Coiled coil</keyword>
<dbReference type="AlphaFoldDB" id="A0A310SEQ3"/>
<evidence type="ECO:0000313" key="3">
    <source>
        <dbReference type="EMBL" id="OAD53476.1"/>
    </source>
</evidence>
<name>A0A310SEQ3_9HYME</name>
<keyword evidence="2" id="KW-0732">Signal</keyword>
<gene>
    <name evidence="3" type="ORF">WN48_09959</name>
</gene>
<evidence type="ECO:0000256" key="1">
    <source>
        <dbReference type="SAM" id="Coils"/>
    </source>
</evidence>
<proteinExistence type="predicted"/>
<evidence type="ECO:0000313" key="4">
    <source>
        <dbReference type="Proteomes" id="UP000250275"/>
    </source>
</evidence>
<accession>A0A310SEQ3</accession>
<feature type="signal peptide" evidence="2">
    <location>
        <begin position="1"/>
        <end position="18"/>
    </location>
</feature>
<feature type="coiled-coil region" evidence="1">
    <location>
        <begin position="138"/>
        <end position="165"/>
    </location>
</feature>
<feature type="chain" id="PRO_5016395229" description="HAUS augmin-like complex subunit 3 N-terminal domain-containing protein" evidence="2">
    <location>
        <begin position="19"/>
        <end position="787"/>
    </location>
</feature>
<sequence length="787" mass="90791">MSLSFCIYLCVCLTLSRCFVRFLCHVVFYDRANRKGSVLPIREALYSTSAMTLEWLGWWGFGPTSFSDDFLRTMKQLQDTNMWLEGHELDHALEEATKDAPDLLKIVSFDDTDINDLFAEFEILKESHKEDENYIYTLQNGIQNLKELEIKLDEDIEKEEECLNRETIEANKAYEDCFEILRQFDIRNHEFFKEVKHLLNIYADAAENVRTPLLWTQMPLELFIKKIELYNQYLHVHIKREFGSEPEKEQSTDSDYIYLMSNSGKKNLNNEELQELALCKTNLTNAKMEKILAKIEEKSWSAVFNYIKDIYNLGNLKVPSPLELRDFLEENVNLLQQNQLTELVQQFSEREITKILRHDMQSRLKEKKNCLEKFKTLLFLVRENGHVSTDLLRILMEIQFSRLRVVSEFVADACHYLATEYSLSTKRCGNMELQQNEYFAAILSSPNTHNSFHKLFVSMVCNGDNTQQLNSMLSKYNTLIDENKSEESNSRVNLNNAMLLSIDDEILSNSGDESFFDAHNSVFSLSNEETKTDTSTSINVEQTKHISCSLEHSNSTSLILFSLTKSHLSCKNNDYTDNSIQNSNNFQFLQNKDMKQENFVTNKHIPLRILLKQMLDEILGKCSRHIKQSHTTCSNRYLSNECLINSSNSIKKSDNTFEINNNDPCLTQNHNNMIATSIENVTDTDQIDASSSQDISVCLSSKLVSNQLVTILEDSNENTSNSQLKDSPNWSAKYVAKVTNFSFKKLESIGKKLFITSDISDNETTTSSNMSSDIEILNKKICQQANN</sequence>
<organism evidence="3 4">
    <name type="scientific">Eufriesea mexicana</name>
    <dbReference type="NCBI Taxonomy" id="516756"/>
    <lineage>
        <taxon>Eukaryota</taxon>
        <taxon>Metazoa</taxon>
        <taxon>Ecdysozoa</taxon>
        <taxon>Arthropoda</taxon>
        <taxon>Hexapoda</taxon>
        <taxon>Insecta</taxon>
        <taxon>Pterygota</taxon>
        <taxon>Neoptera</taxon>
        <taxon>Endopterygota</taxon>
        <taxon>Hymenoptera</taxon>
        <taxon>Apocrita</taxon>
        <taxon>Aculeata</taxon>
        <taxon>Apoidea</taxon>
        <taxon>Anthophila</taxon>
        <taxon>Apidae</taxon>
        <taxon>Eufriesea</taxon>
    </lineage>
</organism>